<dbReference type="EMBL" id="CP053587">
    <property type="protein sequence ID" value="WNZ27269.1"/>
    <property type="molecule type" value="Genomic_DNA"/>
</dbReference>
<evidence type="ECO:0000313" key="1">
    <source>
        <dbReference type="EMBL" id="WNZ27269.1"/>
    </source>
</evidence>
<organism evidence="1">
    <name type="scientific">Leptolyngbya sp. NK1-12</name>
    <dbReference type="NCBI Taxonomy" id="2547451"/>
    <lineage>
        <taxon>Bacteria</taxon>
        <taxon>Bacillati</taxon>
        <taxon>Cyanobacteriota</taxon>
        <taxon>Cyanophyceae</taxon>
        <taxon>Leptolyngbyales</taxon>
        <taxon>Leptolyngbyaceae</taxon>
        <taxon>Leptolyngbya group</taxon>
        <taxon>Leptolyngbya</taxon>
    </lineage>
</organism>
<sequence length="1256" mass="136234">MTSTNPPTLLVPVALEALIVNDAVTATVPFSRWSPVYENLNQFKSPIPAPFNNQGGSPAHGVYLHWVLPDTFAHGIKQPPPASPQPGTAAAIRAAAGLPDQEEIIYPHVPNRWLVVRIVPGTATTTGTCKAWVIQSDYYDPNNGGSGSNPYPNPFPSDPNTIEPTTLGKTVALESWVEPTAVQIFLKAVGPANVTFSAYTPNVTDVFSVYDDLSDVTGSSADLSYVVMGWYSDPTADLLYGSQYGPGGWTTAAQWQDLMQTLNWAMPAGADQLPAASLPKQSLCHGLISTVQWQTQSAPNRVNSDPTKLRVAVGNKGIDAFVALLEAAQNPNSPINPELMEAFQYNLLNELDQPDGAAQVDVKTEQAWFASTPGGTLWQIVAAQRADLTQTNQPQPQPTPAQLTALAALNQAQAQLDRTRRQLQSRQAQLHDAWWKQQFITKNHYTNPNSPPERGLAGNWQPILDALSAALNPTNPQSLISQVNQLQSSVSTQSAALPDPQNPQSISTYATTVLNLPATLQLIPVAQPRFYQPSDPVLMIGGMEWPDRYLYGGVSDPMAPLLTRFGDHTITGLTVSGQTITTSQIDAAIPMLSPQGQAKLPPNLLGCMIAVLQEAFFMDPGNAAVIAAHLNGVTPAAVADAISAYGNSSSTAPVINQQPPANVPAQLAVTSWQQAWSPLYLEWQITWQPTTGTSSTPGLVNWSFDGSDYEWSGGSPSAQQEQTYSSRIFLSPHITMGFIARLKQYLQDNPNSPDAPGLQAIAGLIDQIGEWNFLSQALSGFNDFLIMQDLDVTMPPDTSVLPQIENQYDSFPYTAPGATSGSGWDPPPTPANYFFPIRAGHFYFRQLQVVDRFGQVLNLLQANTNPSGNYQSFYPIRGTGLVPDSGNTLSYPQCLLKQPPRLVQPSRLELNFVSATNDQQPSNLFANANPVCGWVLPNHLDQGLGIYDATGKLLGELLLIATGQGPTLIWQPDPGNPTPVLPTTIANPHLKEFVQQLLSLNDQGQGFQAFLQVIDATLWTIDPLGGRGDQNLSVLIGRPLALVRASLQLMLEGDPVQDQAWARTCGVNRLGETTFDFTQVQFNVRLGRTDLLNDGVLGYFNGDNYQQFNSVHPPSGSTPYIAPISPSNCITLPPNYLGQSSPTVQWVTLLLDPRGSIHATTGLLPIQQVTLPDDYIGDAIKTLNVTFRVSGLLTDAETIRIPIPAAQQADWSWIERNDPQTWNTSLPIVKANQKPRLASLPPVIHEGWLKLVERED</sequence>
<name>A0AA97AK16_9CYAN</name>
<protein>
    <submittedName>
        <fullName evidence="1">Uncharacterized protein</fullName>
    </submittedName>
</protein>
<reference evidence="1" key="1">
    <citation type="submission" date="2020-05" db="EMBL/GenBank/DDBJ databases">
        <authorList>
            <person name="Zhu T."/>
            <person name="Keshari N."/>
            <person name="Lu X."/>
        </authorList>
    </citation>
    <scope>NUCLEOTIDE SEQUENCE</scope>
    <source>
        <strain evidence="1">NK1-12</strain>
    </source>
</reference>
<proteinExistence type="predicted"/>
<dbReference type="AlphaFoldDB" id="A0AA97AK16"/>
<gene>
    <name evidence="1" type="ORF">HJG54_30735</name>
</gene>
<accession>A0AA97AK16</accession>
<dbReference type="RefSeq" id="WP_316436920.1">
    <property type="nucleotide sequence ID" value="NZ_CP053587.1"/>
</dbReference>